<dbReference type="Pfam" id="PF01464">
    <property type="entry name" value="SLT"/>
    <property type="match status" value="1"/>
</dbReference>
<dbReference type="InterPro" id="IPR000189">
    <property type="entry name" value="Transglyc_AS"/>
</dbReference>
<dbReference type="GO" id="GO:0016020">
    <property type="term" value="C:membrane"/>
    <property type="evidence" value="ECO:0007669"/>
    <property type="project" value="InterPro"/>
</dbReference>
<dbReference type="Gene3D" id="1.10.530.10">
    <property type="match status" value="1"/>
</dbReference>
<evidence type="ECO:0000256" key="1">
    <source>
        <dbReference type="ARBA" id="ARBA00007734"/>
    </source>
</evidence>
<keyword evidence="2" id="KW-0732">Signal</keyword>
<dbReference type="PANTHER" id="PTHR37423:SF2">
    <property type="entry name" value="MEMBRANE-BOUND LYTIC MUREIN TRANSGLYCOSYLASE C"/>
    <property type="match status" value="1"/>
</dbReference>
<protein>
    <submittedName>
        <fullName evidence="4">Lytic transglycosylase domain-containing protein</fullName>
    </submittedName>
</protein>
<dbReference type="EMBL" id="JADJEV010000005">
    <property type="protein sequence ID" value="MBK6974879.1"/>
    <property type="molecule type" value="Genomic_DNA"/>
</dbReference>
<comment type="caution">
    <text evidence="4">The sequence shown here is derived from an EMBL/GenBank/DDBJ whole genome shotgun (WGS) entry which is preliminary data.</text>
</comment>
<feature type="domain" description="Transglycosylase SLT" evidence="3">
    <location>
        <begin position="80"/>
        <end position="181"/>
    </location>
</feature>
<organism evidence="4 5">
    <name type="scientific">Candidatus Methylophosphatis roskildensis</name>
    <dbReference type="NCBI Taxonomy" id="2899263"/>
    <lineage>
        <taxon>Bacteria</taxon>
        <taxon>Pseudomonadati</taxon>
        <taxon>Pseudomonadota</taxon>
        <taxon>Betaproteobacteria</taxon>
        <taxon>Nitrosomonadales</taxon>
        <taxon>Sterolibacteriaceae</taxon>
        <taxon>Candidatus Methylophosphatis</taxon>
    </lineage>
</organism>
<feature type="chain" id="PRO_5038520535" evidence="2">
    <location>
        <begin position="26"/>
        <end position="236"/>
    </location>
</feature>
<comment type="similarity">
    <text evidence="1">Belongs to the transglycosylase Slt family.</text>
</comment>
<dbReference type="GO" id="GO:0008933">
    <property type="term" value="F:peptidoglycan lytic transglycosylase activity"/>
    <property type="evidence" value="ECO:0007669"/>
    <property type="project" value="InterPro"/>
</dbReference>
<dbReference type="CDD" id="cd00254">
    <property type="entry name" value="LT-like"/>
    <property type="match status" value="1"/>
</dbReference>
<evidence type="ECO:0000256" key="2">
    <source>
        <dbReference type="SAM" id="SignalP"/>
    </source>
</evidence>
<dbReference type="SUPFAM" id="SSF53955">
    <property type="entry name" value="Lysozyme-like"/>
    <property type="match status" value="1"/>
</dbReference>
<dbReference type="Proteomes" id="UP000807785">
    <property type="component" value="Unassembled WGS sequence"/>
</dbReference>
<feature type="signal peptide" evidence="2">
    <location>
        <begin position="1"/>
        <end position="25"/>
    </location>
</feature>
<dbReference type="PANTHER" id="PTHR37423">
    <property type="entry name" value="SOLUBLE LYTIC MUREIN TRANSGLYCOSYLASE-RELATED"/>
    <property type="match status" value="1"/>
</dbReference>
<evidence type="ECO:0000313" key="4">
    <source>
        <dbReference type="EMBL" id="MBK6974879.1"/>
    </source>
</evidence>
<dbReference type="InterPro" id="IPR023346">
    <property type="entry name" value="Lysozyme-like_dom_sf"/>
</dbReference>
<evidence type="ECO:0000259" key="3">
    <source>
        <dbReference type="Pfam" id="PF01464"/>
    </source>
</evidence>
<dbReference type="PROSITE" id="PS00922">
    <property type="entry name" value="TRANSGLYCOSYLASE"/>
    <property type="match status" value="1"/>
</dbReference>
<evidence type="ECO:0000313" key="5">
    <source>
        <dbReference type="Proteomes" id="UP000807785"/>
    </source>
</evidence>
<gene>
    <name evidence="4" type="ORF">IPH26_18770</name>
</gene>
<sequence>MVTRNWVFLALVWVFSEGFFGPANAGSQQAMHDGWRDPYTLNLPSPEQYKLTMPQADTSRPSFQMTPEPELSRHPFQREIAEAADEFKVDPALVHAVIQVESGYNASARSPKGAQGLMQLLPETAKRFGVATTDLLWKPERNIRAGVAYLSSLLELFEQDLALVLAAYNAGENAVLRYGRQIPPFPETRDYVPKVLAIYNRLRPPLEPEAAFVPTAHVRIQYPPPLAEAQPDGPSW</sequence>
<name>A0A9D7E662_9PROT</name>
<accession>A0A9D7E662</accession>
<reference evidence="4" key="1">
    <citation type="submission" date="2020-10" db="EMBL/GenBank/DDBJ databases">
        <title>Connecting structure to function with the recovery of over 1000 high-quality activated sludge metagenome-assembled genomes encoding full-length rRNA genes using long-read sequencing.</title>
        <authorList>
            <person name="Singleton C.M."/>
            <person name="Petriglieri F."/>
            <person name="Kristensen J.M."/>
            <person name="Kirkegaard R.H."/>
            <person name="Michaelsen T.Y."/>
            <person name="Andersen M.H."/>
            <person name="Karst S.M."/>
            <person name="Dueholm M.S."/>
            <person name="Nielsen P.H."/>
            <person name="Albertsen M."/>
        </authorList>
    </citation>
    <scope>NUCLEOTIDE SEQUENCE</scope>
    <source>
        <strain evidence="4">Bjer_18-Q3-R1-45_BAT3C.347</strain>
    </source>
</reference>
<dbReference type="InterPro" id="IPR008258">
    <property type="entry name" value="Transglycosylase_SLT_dom_1"/>
</dbReference>
<dbReference type="GO" id="GO:0000270">
    <property type="term" value="P:peptidoglycan metabolic process"/>
    <property type="evidence" value="ECO:0007669"/>
    <property type="project" value="InterPro"/>
</dbReference>
<proteinExistence type="inferred from homology"/>
<dbReference type="AlphaFoldDB" id="A0A9D7E662"/>